<reference evidence="7 8" key="1">
    <citation type="submission" date="2017-01" db="EMBL/GenBank/DDBJ databases">
        <title>Genome sequence of Rhodoferax antarcticus ANT.BR, a psychrophilic purple nonsulfur bacterium from an Antarctic microbial mat.</title>
        <authorList>
            <person name="Baker J."/>
            <person name="Riester C."/>
            <person name="Skinner B."/>
            <person name="Newell A."/>
            <person name="Swingley W."/>
            <person name="Madigan M."/>
            <person name="Jung D."/>
            <person name="Asao M."/>
            <person name="Chen M."/>
            <person name="Loughlin P."/>
            <person name="Pan H."/>
            <person name="Lin S."/>
            <person name="Li N."/>
            <person name="Shaw J."/>
            <person name="Prado M."/>
            <person name="Sherman C."/>
            <person name="Li X."/>
            <person name="Tang J."/>
            <person name="Blankenship R."/>
            <person name="Zhao T."/>
            <person name="Touchman J."/>
            <person name="Sattley M."/>
        </authorList>
    </citation>
    <scope>NUCLEOTIDE SEQUENCE [LARGE SCALE GENOMIC DNA]</scope>
    <source>
        <strain evidence="7 8">ANT.BR</strain>
    </source>
</reference>
<dbReference type="Pfam" id="PF01810">
    <property type="entry name" value="LysE"/>
    <property type="match status" value="1"/>
</dbReference>
<evidence type="ECO:0000256" key="1">
    <source>
        <dbReference type="ARBA" id="ARBA00004651"/>
    </source>
</evidence>
<dbReference type="InterPro" id="IPR001123">
    <property type="entry name" value="LeuE-type"/>
</dbReference>
<dbReference type="Proteomes" id="UP000185911">
    <property type="component" value="Unassembled WGS sequence"/>
</dbReference>
<feature type="transmembrane region" description="Helical" evidence="6">
    <location>
        <begin position="47"/>
        <end position="66"/>
    </location>
</feature>
<dbReference type="PANTHER" id="PTHR30086">
    <property type="entry name" value="ARGININE EXPORTER PROTEIN ARGO"/>
    <property type="match status" value="1"/>
</dbReference>
<dbReference type="EMBL" id="MSYM01000005">
    <property type="protein sequence ID" value="OLP08132.1"/>
    <property type="molecule type" value="Genomic_DNA"/>
</dbReference>
<dbReference type="STRING" id="81479.RA876_16175"/>
<keyword evidence="2" id="KW-1003">Cell membrane</keyword>
<dbReference type="RefSeq" id="WP_075585045.1">
    <property type="nucleotide sequence ID" value="NZ_MSYM01000005.1"/>
</dbReference>
<proteinExistence type="predicted"/>
<evidence type="ECO:0000256" key="4">
    <source>
        <dbReference type="ARBA" id="ARBA00022989"/>
    </source>
</evidence>
<keyword evidence="8" id="KW-1185">Reference proteome</keyword>
<gene>
    <name evidence="7" type="ORF">BLL52_0420</name>
</gene>
<evidence type="ECO:0000256" key="5">
    <source>
        <dbReference type="ARBA" id="ARBA00023136"/>
    </source>
</evidence>
<feature type="transmembrane region" description="Helical" evidence="6">
    <location>
        <begin position="112"/>
        <end position="134"/>
    </location>
</feature>
<organism evidence="7 8">
    <name type="scientific">Rhodoferax antarcticus ANT.BR</name>
    <dbReference type="NCBI Taxonomy" id="1111071"/>
    <lineage>
        <taxon>Bacteria</taxon>
        <taxon>Pseudomonadati</taxon>
        <taxon>Pseudomonadota</taxon>
        <taxon>Betaproteobacteria</taxon>
        <taxon>Burkholderiales</taxon>
        <taxon>Comamonadaceae</taxon>
        <taxon>Rhodoferax</taxon>
    </lineage>
</organism>
<dbReference type="AlphaFoldDB" id="A0A1Q8YJE8"/>
<keyword evidence="4 6" id="KW-1133">Transmembrane helix</keyword>
<comment type="caution">
    <text evidence="7">The sequence shown here is derived from an EMBL/GenBank/DDBJ whole genome shotgun (WGS) entry which is preliminary data.</text>
</comment>
<evidence type="ECO:0000256" key="3">
    <source>
        <dbReference type="ARBA" id="ARBA00022692"/>
    </source>
</evidence>
<keyword evidence="5 6" id="KW-0472">Membrane</keyword>
<feature type="transmembrane region" description="Helical" evidence="6">
    <location>
        <begin position="143"/>
        <end position="164"/>
    </location>
</feature>
<dbReference type="GO" id="GO:0005886">
    <property type="term" value="C:plasma membrane"/>
    <property type="evidence" value="ECO:0007669"/>
    <property type="project" value="UniProtKB-SubCell"/>
</dbReference>
<name>A0A1Q8YJE8_9BURK</name>
<sequence length="203" mass="22005">MTAAELTALLLLCTAASFTPGPNTTLSTALAANLGFKRALRFVLSVPVGWGLLFSLCAAGVGTLVMAVPALRLGVQVLGVGYLLWLALKLWRANTLAQADAAQLKVTFWQGVMLQFLNIKAWMLALTVVAGWLAGRDDMTHRFLLVLPILLVFGLVSNLTYALVGTLLRRWLADAEHGGRRLRWFNRSMAAVLVLTAAWMATL</sequence>
<feature type="transmembrane region" description="Helical" evidence="6">
    <location>
        <begin position="184"/>
        <end position="202"/>
    </location>
</feature>
<protein>
    <submittedName>
        <fullName evidence="7">Putative membrane protein</fullName>
    </submittedName>
</protein>
<keyword evidence="3 6" id="KW-0812">Transmembrane</keyword>
<evidence type="ECO:0000313" key="8">
    <source>
        <dbReference type="Proteomes" id="UP000185911"/>
    </source>
</evidence>
<dbReference type="PANTHER" id="PTHR30086:SF20">
    <property type="entry name" value="ARGININE EXPORTER PROTEIN ARGO-RELATED"/>
    <property type="match status" value="1"/>
</dbReference>
<evidence type="ECO:0000313" key="7">
    <source>
        <dbReference type="EMBL" id="OLP08132.1"/>
    </source>
</evidence>
<dbReference type="GO" id="GO:0015171">
    <property type="term" value="F:amino acid transmembrane transporter activity"/>
    <property type="evidence" value="ECO:0007669"/>
    <property type="project" value="TreeGrafter"/>
</dbReference>
<feature type="transmembrane region" description="Helical" evidence="6">
    <location>
        <begin position="73"/>
        <end position="92"/>
    </location>
</feature>
<evidence type="ECO:0000256" key="2">
    <source>
        <dbReference type="ARBA" id="ARBA00022475"/>
    </source>
</evidence>
<dbReference type="GO" id="GO:0033228">
    <property type="term" value="P:cysteine export across plasma membrane"/>
    <property type="evidence" value="ECO:0007669"/>
    <property type="project" value="TreeGrafter"/>
</dbReference>
<comment type="subcellular location">
    <subcellularLocation>
        <location evidence="1">Cell membrane</location>
        <topology evidence="1">Multi-pass membrane protein</topology>
    </subcellularLocation>
</comment>
<accession>A0A1Q8YJE8</accession>
<evidence type="ECO:0000256" key="6">
    <source>
        <dbReference type="SAM" id="Phobius"/>
    </source>
</evidence>